<dbReference type="EMBL" id="DS268409">
    <property type="protein sequence ID" value="EFO95601.1"/>
    <property type="molecule type" value="Genomic_DNA"/>
</dbReference>
<feature type="domain" description="YitH/HolE acetyltransferase (GNAT)" evidence="1">
    <location>
        <begin position="183"/>
        <end position="253"/>
    </location>
</feature>
<dbReference type="Gene3D" id="3.40.630.30">
    <property type="match status" value="1"/>
</dbReference>
<dbReference type="STRING" id="31234.E3LHH9"/>
<proteinExistence type="predicted"/>
<dbReference type="Gene3D" id="3.40.630.90">
    <property type="match status" value="1"/>
</dbReference>
<protein>
    <recommendedName>
        <fullName evidence="1">YitH/HolE acetyltransferase (GNAT) domain-containing protein</fullName>
    </recommendedName>
</protein>
<dbReference type="InterPro" id="IPR041496">
    <property type="entry name" value="YitH/HolE_GNAT"/>
</dbReference>
<evidence type="ECO:0000313" key="2">
    <source>
        <dbReference type="EMBL" id="EFO95601.1"/>
    </source>
</evidence>
<reference evidence="2" key="1">
    <citation type="submission" date="2007-07" db="EMBL/GenBank/DDBJ databases">
        <title>PCAP assembly of the Caenorhabditis remanei genome.</title>
        <authorList>
            <consortium name="The Caenorhabditis remanei Sequencing Consortium"/>
            <person name="Wilson R.K."/>
        </authorList>
    </citation>
    <scope>NUCLEOTIDE SEQUENCE [LARGE SCALE GENOMIC DNA]</scope>
    <source>
        <strain evidence="2">PB4641</strain>
    </source>
</reference>
<dbReference type="HOGENOM" id="CLU_078337_0_0_1"/>
<dbReference type="AlphaFoldDB" id="E3LHH9"/>
<dbReference type="InParanoid" id="E3LHH9"/>
<gene>
    <name evidence="2" type="ORF">CRE_08785</name>
</gene>
<dbReference type="PANTHER" id="PTHR47408:SF2">
    <property type="entry name" value="DUF1248 DOMAIN-CONTAINING PROTEIN-RELATED"/>
    <property type="match status" value="1"/>
</dbReference>
<dbReference type="CDD" id="cd04301">
    <property type="entry name" value="NAT_SF"/>
    <property type="match status" value="1"/>
</dbReference>
<dbReference type="OrthoDB" id="6418983at2759"/>
<dbReference type="InterPro" id="IPR016181">
    <property type="entry name" value="Acyl_CoA_acyltransferase"/>
</dbReference>
<dbReference type="PANTHER" id="PTHR47408">
    <property type="entry name" value="PROTEIN CBG01304-RELATED"/>
    <property type="match status" value="1"/>
</dbReference>
<name>E3LHH9_CAERE</name>
<accession>E3LHH9</accession>
<sequence>MVEFETLVNPPQEVFDQIVKYTSETEDWASQTGDYKLWLSSYDQFWLVTVVEKGLKYTTSGNYIYHLGTTNFVASVSLARWDGDDGPLFSIGMFYCVPKYRGTGLGKPLFQYVMDIVGDNNATLTGVVKMSPKYASDFGFDKYPEHWHLFSSAKCAEMVIPDKVSENYTTKLWSDVDYVELTAYDRTICVRNRKKIMSAWFNSVDTFSRVVLDKSGKIVGYATVRLVLKNRLSPAPFYADNLEAAEVLLKDLLIMIPDWQQYASFGFLYPECNKDPFEVLNKFSKRREAISTSRFIRSQFTRELISTPDNKVYSLSDIAHQFV</sequence>
<evidence type="ECO:0000313" key="3">
    <source>
        <dbReference type="Proteomes" id="UP000008281"/>
    </source>
</evidence>
<dbReference type="OMA" id="YPEHWHL"/>
<organism evidence="3">
    <name type="scientific">Caenorhabditis remanei</name>
    <name type="common">Caenorhabditis vulgaris</name>
    <dbReference type="NCBI Taxonomy" id="31234"/>
    <lineage>
        <taxon>Eukaryota</taxon>
        <taxon>Metazoa</taxon>
        <taxon>Ecdysozoa</taxon>
        <taxon>Nematoda</taxon>
        <taxon>Chromadorea</taxon>
        <taxon>Rhabditida</taxon>
        <taxon>Rhabditina</taxon>
        <taxon>Rhabditomorpha</taxon>
        <taxon>Rhabditoidea</taxon>
        <taxon>Rhabditidae</taxon>
        <taxon>Peloderinae</taxon>
        <taxon>Caenorhabditis</taxon>
    </lineage>
</organism>
<dbReference type="Pfam" id="PF18014">
    <property type="entry name" value="Acetyltransf_18"/>
    <property type="match status" value="1"/>
</dbReference>
<evidence type="ECO:0000259" key="1">
    <source>
        <dbReference type="Pfam" id="PF18014"/>
    </source>
</evidence>
<dbReference type="Proteomes" id="UP000008281">
    <property type="component" value="Unassembled WGS sequence"/>
</dbReference>
<keyword evidence="3" id="KW-1185">Reference proteome</keyword>
<dbReference type="SUPFAM" id="SSF55729">
    <property type="entry name" value="Acyl-CoA N-acyltransferases (Nat)"/>
    <property type="match status" value="1"/>
</dbReference>
<dbReference type="eggNOG" id="ENOG502S9B9">
    <property type="taxonomic scope" value="Eukaryota"/>
</dbReference>